<protein>
    <recommendedName>
        <fullName evidence="5">2-oxoglutarate-dependent ethylene/succinate-forming enzyme</fullName>
        <ecNumber evidence="4">1.13.12.19</ecNumber>
        <ecNumber evidence="3">1.14.20.7</ecNumber>
    </recommendedName>
    <alternativeName>
        <fullName evidence="7">2-oxoglutarate dioxygenase (ethylene-forming)</fullName>
    </alternativeName>
    <alternativeName>
        <fullName evidence="8">2-oxoglutarate/L-arginine monooxygenase/decarboxylase (succinate-forming)</fullName>
    </alternativeName>
</protein>
<keyword evidence="14" id="KW-0223">Dioxygenase</keyword>
<dbReference type="PROSITE" id="PS51471">
    <property type="entry name" value="FE2OG_OXY"/>
    <property type="match status" value="1"/>
</dbReference>
<reference evidence="14 15" key="1">
    <citation type="submission" date="2018-06" db="EMBL/GenBank/DDBJ databases">
        <title>Genomic Encyclopedia of Type Strains, Phase III (KMG-III): the genomes of soil and plant-associated and newly described type strains.</title>
        <authorList>
            <person name="Whitman W."/>
        </authorList>
    </citation>
    <scope>NUCLEOTIDE SEQUENCE [LARGE SCALE GENOMIC DNA]</scope>
    <source>
        <strain evidence="14 15">CECT 7646</strain>
    </source>
</reference>
<dbReference type="Pfam" id="PF03171">
    <property type="entry name" value="2OG-FeII_Oxy"/>
    <property type="match status" value="1"/>
</dbReference>
<evidence type="ECO:0000259" key="13">
    <source>
        <dbReference type="PROSITE" id="PS51471"/>
    </source>
</evidence>
<evidence type="ECO:0000256" key="3">
    <source>
        <dbReference type="ARBA" id="ARBA00012293"/>
    </source>
</evidence>
<evidence type="ECO:0000256" key="11">
    <source>
        <dbReference type="RuleBase" id="RU003682"/>
    </source>
</evidence>
<dbReference type="Pfam" id="PF14226">
    <property type="entry name" value="DIOX_N"/>
    <property type="match status" value="1"/>
</dbReference>
<dbReference type="EC" id="1.13.12.19" evidence="4"/>
<feature type="domain" description="Fe2OG dioxygenase" evidence="13">
    <location>
        <begin position="233"/>
        <end position="347"/>
    </location>
</feature>
<dbReference type="GO" id="GO:0046872">
    <property type="term" value="F:metal ion binding"/>
    <property type="evidence" value="ECO:0007669"/>
    <property type="project" value="UniProtKB-KW"/>
</dbReference>
<comment type="cofactor">
    <cofactor evidence="1">
        <name>Fe(2+)</name>
        <dbReference type="ChEBI" id="CHEBI:29033"/>
    </cofactor>
</comment>
<evidence type="ECO:0000256" key="7">
    <source>
        <dbReference type="ARBA" id="ARBA00031011"/>
    </source>
</evidence>
<dbReference type="InterPro" id="IPR044861">
    <property type="entry name" value="IPNS-like_FE2OG_OXY"/>
</dbReference>
<comment type="caution">
    <text evidence="14">The sequence shown here is derived from an EMBL/GenBank/DDBJ whole genome shotgun (WGS) entry which is preliminary data.</text>
</comment>
<evidence type="ECO:0000256" key="5">
    <source>
        <dbReference type="ARBA" id="ARBA00019045"/>
    </source>
</evidence>
<evidence type="ECO:0000256" key="2">
    <source>
        <dbReference type="ARBA" id="ARBA00004767"/>
    </source>
</evidence>
<dbReference type="Proteomes" id="UP000247540">
    <property type="component" value="Unassembled WGS sequence"/>
</dbReference>
<evidence type="ECO:0000256" key="10">
    <source>
        <dbReference type="ARBA" id="ARBA00049359"/>
    </source>
</evidence>
<keyword evidence="6" id="KW-0266">Ethylene biosynthesis</keyword>
<keyword evidence="11" id="KW-0479">Metal-binding</keyword>
<dbReference type="PANTHER" id="PTHR47990">
    <property type="entry name" value="2-OXOGLUTARATE (2OG) AND FE(II)-DEPENDENT OXYGENASE SUPERFAMILY PROTEIN-RELATED"/>
    <property type="match status" value="1"/>
</dbReference>
<dbReference type="EC" id="1.14.20.7" evidence="3"/>
<dbReference type="GO" id="GO:0051213">
    <property type="term" value="F:dioxygenase activity"/>
    <property type="evidence" value="ECO:0007669"/>
    <property type="project" value="UniProtKB-KW"/>
</dbReference>
<comment type="catalytic activity">
    <reaction evidence="9">
        <text>2-oxoglutarate + O2 + 2 H(+) = ethene + 3 CO2 + H2O</text>
        <dbReference type="Rhea" id="RHEA:31523"/>
        <dbReference type="ChEBI" id="CHEBI:15377"/>
        <dbReference type="ChEBI" id="CHEBI:15378"/>
        <dbReference type="ChEBI" id="CHEBI:15379"/>
        <dbReference type="ChEBI" id="CHEBI:16526"/>
        <dbReference type="ChEBI" id="CHEBI:16810"/>
        <dbReference type="ChEBI" id="CHEBI:18153"/>
        <dbReference type="EC" id="1.13.12.19"/>
    </reaction>
</comment>
<dbReference type="EMBL" id="QJTC01000001">
    <property type="protein sequence ID" value="PYE79714.1"/>
    <property type="molecule type" value="Genomic_DNA"/>
</dbReference>
<evidence type="ECO:0000256" key="1">
    <source>
        <dbReference type="ARBA" id="ARBA00001954"/>
    </source>
</evidence>
<name>A0A318SKN1_9BURK</name>
<evidence type="ECO:0000256" key="8">
    <source>
        <dbReference type="ARBA" id="ARBA00031282"/>
    </source>
</evidence>
<feature type="compositionally biased region" description="Low complexity" evidence="12">
    <location>
        <begin position="30"/>
        <end position="43"/>
    </location>
</feature>
<dbReference type="AlphaFoldDB" id="A0A318SKN1"/>
<keyword evidence="11" id="KW-0408">Iron</keyword>
<proteinExistence type="inferred from homology"/>
<comment type="pathway">
    <text evidence="2">Alkene biosynthesis; ethylene biosynthesis via 2-oxoglutarate.</text>
</comment>
<accession>A0A318SKN1</accession>
<evidence type="ECO:0000313" key="15">
    <source>
        <dbReference type="Proteomes" id="UP000247540"/>
    </source>
</evidence>
<evidence type="ECO:0000256" key="12">
    <source>
        <dbReference type="SAM" id="MobiDB-lite"/>
    </source>
</evidence>
<evidence type="ECO:0000313" key="14">
    <source>
        <dbReference type="EMBL" id="PYE79714.1"/>
    </source>
</evidence>
<dbReference type="InterPro" id="IPR026992">
    <property type="entry name" value="DIOX_N"/>
</dbReference>
<dbReference type="GO" id="GO:0102276">
    <property type="term" value="F:2-oxoglutarate oxygenase/decarboxylase (ethylene-forming) activity"/>
    <property type="evidence" value="ECO:0007669"/>
    <property type="project" value="UniProtKB-EC"/>
</dbReference>
<evidence type="ECO:0000256" key="6">
    <source>
        <dbReference type="ARBA" id="ARBA00022666"/>
    </source>
</evidence>
<evidence type="ECO:0000256" key="4">
    <source>
        <dbReference type="ARBA" id="ARBA00012531"/>
    </source>
</evidence>
<keyword evidence="11" id="KW-0560">Oxidoreductase</keyword>
<keyword evidence="15" id="KW-1185">Reference proteome</keyword>
<organism evidence="14 15">
    <name type="scientific">Xylophilus ampelinus</name>
    <dbReference type="NCBI Taxonomy" id="54067"/>
    <lineage>
        <taxon>Bacteria</taxon>
        <taxon>Pseudomonadati</taxon>
        <taxon>Pseudomonadota</taxon>
        <taxon>Betaproteobacteria</taxon>
        <taxon>Burkholderiales</taxon>
        <taxon>Xylophilus</taxon>
    </lineage>
</organism>
<comment type="catalytic activity">
    <reaction evidence="10">
        <text>L-arginine + 2-oxoglutarate + O2 = guanidine + L-glutamate 5-semialdehyde + succinate + CO2</text>
        <dbReference type="Rhea" id="RHEA:31535"/>
        <dbReference type="ChEBI" id="CHEBI:15379"/>
        <dbReference type="ChEBI" id="CHEBI:16526"/>
        <dbReference type="ChEBI" id="CHEBI:16810"/>
        <dbReference type="ChEBI" id="CHEBI:30031"/>
        <dbReference type="ChEBI" id="CHEBI:30087"/>
        <dbReference type="ChEBI" id="CHEBI:32682"/>
        <dbReference type="ChEBI" id="CHEBI:58066"/>
        <dbReference type="EC" id="1.14.20.7"/>
    </reaction>
</comment>
<dbReference type="InterPro" id="IPR050231">
    <property type="entry name" value="Iron_ascorbate_oxido_reductase"/>
</dbReference>
<evidence type="ECO:0000256" key="9">
    <source>
        <dbReference type="ARBA" id="ARBA00047725"/>
    </source>
</evidence>
<feature type="region of interest" description="Disordered" evidence="12">
    <location>
        <begin position="1"/>
        <end position="53"/>
    </location>
</feature>
<dbReference type="SUPFAM" id="SSF51197">
    <property type="entry name" value="Clavaminate synthase-like"/>
    <property type="match status" value="1"/>
</dbReference>
<dbReference type="InterPro" id="IPR005123">
    <property type="entry name" value="Oxoglu/Fe-dep_dioxygenase_dom"/>
</dbReference>
<comment type="similarity">
    <text evidence="11">Belongs to the iron/ascorbate-dependent oxidoreductase family.</text>
</comment>
<dbReference type="Gene3D" id="2.60.120.330">
    <property type="entry name" value="B-lactam Antibiotic, Isopenicillin N Synthase, Chain"/>
    <property type="match status" value="1"/>
</dbReference>
<gene>
    <name evidence="14" type="ORF">DFQ15_10133</name>
</gene>
<dbReference type="GO" id="GO:0009693">
    <property type="term" value="P:ethylene biosynthetic process"/>
    <property type="evidence" value="ECO:0007669"/>
    <property type="project" value="UniProtKB-KW"/>
</dbReference>
<sequence>MHSIGWGDAANTSRHDSAASTWSARPPGTPAAAPSVHPAPAAPSFEKHERMSSTPYDMAELQKETRMGAMGSETPAREIRRIGLADFDRRKAEIADQLWDASVDVGFFQVADHGIDLAEMRAAFAMTERFFALPDSVKAQYPLKKALNSGWESRAQVRPSTGTPDQKESYQITRPHMDGLWPTEDELAGFRATMLAFEEKSWAVGMRLLSCFALKLGFDEAFFARAHDPSRPSYQSTLRMLHYYAIPPQEQRSPGLWRAGAHTDFDCLTLLYQRQGQGGLQVCPGKEMDAQEWTSIAPQEDLITCNIGDMLMRWSDDRLPSNFHRVRDPAAGEYRGPRYSLAFFCQANRDAVIESPSGEYPPITAGDYLNQRIAANFKKY</sequence>
<dbReference type="InterPro" id="IPR027443">
    <property type="entry name" value="IPNS-like_sf"/>
</dbReference>